<dbReference type="GO" id="GO:0000978">
    <property type="term" value="F:RNA polymerase II cis-regulatory region sequence-specific DNA binding"/>
    <property type="evidence" value="ECO:0007669"/>
    <property type="project" value="InterPro"/>
</dbReference>
<dbReference type="OrthoDB" id="9439903at2759"/>
<dbReference type="GO" id="GO:0005634">
    <property type="term" value="C:nucleus"/>
    <property type="evidence" value="ECO:0007669"/>
    <property type="project" value="UniProtKB-SubCell"/>
</dbReference>
<dbReference type="Gene3D" id="3.30.160.60">
    <property type="entry name" value="Classic Zinc Finger"/>
    <property type="match status" value="2"/>
</dbReference>
<dbReference type="GO" id="GO:0000981">
    <property type="term" value="F:DNA-binding transcription factor activity, RNA polymerase II-specific"/>
    <property type="evidence" value="ECO:0007669"/>
    <property type="project" value="InterPro"/>
</dbReference>
<reference evidence="10 11" key="1">
    <citation type="submission" date="2016-03" db="EMBL/GenBank/DDBJ databases">
        <authorList>
            <person name="Ploux O."/>
        </authorList>
    </citation>
    <scope>NUCLEOTIDE SEQUENCE [LARGE SCALE GENOMIC DNA]</scope>
    <source>
        <strain evidence="10 11">UAMH 11012</strain>
    </source>
</reference>
<keyword evidence="3" id="KW-0677">Repeat</keyword>
<dbReference type="GO" id="GO:0000785">
    <property type="term" value="C:chromatin"/>
    <property type="evidence" value="ECO:0007669"/>
    <property type="project" value="TreeGrafter"/>
</dbReference>
<dbReference type="InterPro" id="IPR013087">
    <property type="entry name" value="Znf_C2H2_type"/>
</dbReference>
<dbReference type="PROSITE" id="PS00028">
    <property type="entry name" value="ZINC_FINGER_C2H2_1"/>
    <property type="match status" value="1"/>
</dbReference>
<feature type="compositionally biased region" description="Low complexity" evidence="8">
    <location>
        <begin position="80"/>
        <end position="91"/>
    </location>
</feature>
<evidence type="ECO:0000256" key="4">
    <source>
        <dbReference type="ARBA" id="ARBA00022771"/>
    </source>
</evidence>
<feature type="compositionally biased region" description="Gly residues" evidence="8">
    <location>
        <begin position="360"/>
        <end position="370"/>
    </location>
</feature>
<feature type="compositionally biased region" description="Polar residues" evidence="8">
    <location>
        <begin position="1"/>
        <end position="17"/>
    </location>
</feature>
<protein>
    <submittedName>
        <fullName evidence="10">Related to regulatory protein amdA</fullName>
    </submittedName>
</protein>
<proteinExistence type="predicted"/>
<evidence type="ECO:0000256" key="1">
    <source>
        <dbReference type="ARBA" id="ARBA00004123"/>
    </source>
</evidence>
<feature type="region of interest" description="Disordered" evidence="8">
    <location>
        <begin position="1"/>
        <end position="91"/>
    </location>
</feature>
<gene>
    <name evidence="10" type="ORF">PAC_12340</name>
</gene>
<accession>A0A1L7XBP1</accession>
<comment type="subcellular location">
    <subcellularLocation>
        <location evidence="1">Nucleus</location>
    </subcellularLocation>
</comment>
<keyword evidence="2" id="KW-0479">Metal-binding</keyword>
<dbReference type="PROSITE" id="PS50157">
    <property type="entry name" value="ZINC_FINGER_C2H2_2"/>
    <property type="match status" value="1"/>
</dbReference>
<evidence type="ECO:0000259" key="9">
    <source>
        <dbReference type="PROSITE" id="PS50157"/>
    </source>
</evidence>
<evidence type="ECO:0000313" key="11">
    <source>
        <dbReference type="Proteomes" id="UP000184330"/>
    </source>
</evidence>
<feature type="region of interest" description="Disordered" evidence="8">
    <location>
        <begin position="173"/>
        <end position="199"/>
    </location>
</feature>
<feature type="compositionally biased region" description="Polar residues" evidence="8">
    <location>
        <begin position="291"/>
        <end position="300"/>
    </location>
</feature>
<dbReference type="InterPro" id="IPR051059">
    <property type="entry name" value="VerF-like"/>
</dbReference>
<dbReference type="Proteomes" id="UP000184330">
    <property type="component" value="Unassembled WGS sequence"/>
</dbReference>
<dbReference type="Pfam" id="PF04082">
    <property type="entry name" value="Fungal_trans"/>
    <property type="match status" value="1"/>
</dbReference>
<sequence length="1037" mass="113514">MDTSHYNPNALNNNSPYGNLPGISPHQLQQNSSLPQHTLPPLQAPQHAMQNLYGGSAPHTPRTPATPNTPGSANGMGFPQMQAQQQQQRQNQMMYGNNGYQQTSQGYRTSGPMMTSGAPAMSHPQPIAPAPTQNRLAQPLRPMPQGGLQHLGGMQSPYQNNMMMPEIDPPTHVVGSQGRRGILPSAPGRPPVSGTGTGKNAMIPAKDADGKFPCPHCTKTYLHAKHLKRHLLRHTGDRPYMCVLCRDTFSRSDILKRHFQKCSIRRGNPTGASHLSHAQAHLKKSHPGPHKSTNSMSNENDLMGANGMAGQPSGIPLFGVIPDGSVPDAGSNLTDEQAEQLSRSNSMKQLNMGAGHDGRGMNGPGVGGSNRGSFDQGYAGGIASTMPPGMNTPLSFSIPQGQNTHSYSQGYDYASHGNGSTMQSHPSTGQNWSQMFAHNTPQNHHNAVYNPYATNSQVSIKSEPSLNHNTHFIKTEPSYIKSDPSLNHPTNGLSFSGVYPGLANGITNPPQFAAWNLQSHPLEEISARLLYFCFPNNQIIGRSNDIRKYLSADNIKHFLEQFSSFQGHFPVIHIPTFRVADAYDGLLLGMICIGAVYSDRMTPTQVREMMELAKVVIERNSQVFAVVSREQTGDSGFGGEIVGSSKSELEQITAVFMMQVLFTWHGTPLQREKARREFPLVAELARRAGLTRPMTTTPFSVLHQANVTVENFSASSFDWNAWVEQEKRSRLMYTVFLLDAAMVLYFNAAPLFEKDEIRIPLPADDAAWDAPSASDCASALGLHGAAAARTKNSEGSQRKKQPEMHTALKALMDYNIHPGTTNLYSKFILVHALHVQLWSAQRQASLQESGQPLSFPSSGASTPIMQHDWVRTIDPTGSGSQSANTSGRATPDSLNHSSQTLKAINGAFDKWKKNWDEDMAIQYPPSSTQYRRFGFCRDAVHFYWLAKYLMKSSRGLDWQMAPDQRFAQVMGILKSVKTWVVSDSAKRGEELGSVADIDKDFGVVDLTLNMASLFRPLDRQVNSPIPSVNMNIGGGMA</sequence>
<keyword evidence="6" id="KW-0539">Nucleus</keyword>
<name>A0A1L7XBP1_9HELO</name>
<feature type="region of interest" description="Disordered" evidence="8">
    <location>
        <begin position="264"/>
        <end position="309"/>
    </location>
</feature>
<dbReference type="InterPro" id="IPR036236">
    <property type="entry name" value="Znf_C2H2_sf"/>
</dbReference>
<dbReference type="SUPFAM" id="SSF57667">
    <property type="entry name" value="beta-beta-alpha zinc fingers"/>
    <property type="match status" value="1"/>
</dbReference>
<keyword evidence="4 7" id="KW-0863">Zinc-finger</keyword>
<dbReference type="STRING" id="576137.A0A1L7XBP1"/>
<organism evidence="10 11">
    <name type="scientific">Phialocephala subalpina</name>
    <dbReference type="NCBI Taxonomy" id="576137"/>
    <lineage>
        <taxon>Eukaryota</taxon>
        <taxon>Fungi</taxon>
        <taxon>Dikarya</taxon>
        <taxon>Ascomycota</taxon>
        <taxon>Pezizomycotina</taxon>
        <taxon>Leotiomycetes</taxon>
        <taxon>Helotiales</taxon>
        <taxon>Mollisiaceae</taxon>
        <taxon>Phialocephala</taxon>
        <taxon>Phialocephala fortinii species complex</taxon>
    </lineage>
</organism>
<keyword evidence="5" id="KW-0862">Zinc</keyword>
<feature type="compositionally biased region" description="Polar residues" evidence="8">
    <location>
        <begin position="26"/>
        <end position="36"/>
    </location>
</feature>
<feature type="region of interest" description="Disordered" evidence="8">
    <location>
        <begin position="871"/>
        <end position="896"/>
    </location>
</feature>
<evidence type="ECO:0000313" key="10">
    <source>
        <dbReference type="EMBL" id="CZR62443.1"/>
    </source>
</evidence>
<dbReference type="PANTHER" id="PTHR40626">
    <property type="entry name" value="MIP31509P"/>
    <property type="match status" value="1"/>
</dbReference>
<feature type="compositionally biased region" description="Polar residues" evidence="8">
    <location>
        <begin position="875"/>
        <end position="896"/>
    </location>
</feature>
<dbReference type="CDD" id="cd12148">
    <property type="entry name" value="fungal_TF_MHR"/>
    <property type="match status" value="1"/>
</dbReference>
<feature type="compositionally biased region" description="Polar residues" evidence="8">
    <location>
        <begin position="63"/>
        <end position="72"/>
    </location>
</feature>
<evidence type="ECO:0000256" key="6">
    <source>
        <dbReference type="ARBA" id="ARBA00023242"/>
    </source>
</evidence>
<dbReference type="GO" id="GO:0006351">
    <property type="term" value="P:DNA-templated transcription"/>
    <property type="evidence" value="ECO:0007669"/>
    <property type="project" value="InterPro"/>
</dbReference>
<feature type="compositionally biased region" description="Polar residues" evidence="8">
    <location>
        <begin position="417"/>
        <end position="430"/>
    </location>
</feature>
<feature type="domain" description="C2H2-type" evidence="9">
    <location>
        <begin position="212"/>
        <end position="239"/>
    </location>
</feature>
<feature type="region of interest" description="Disordered" evidence="8">
    <location>
        <begin position="352"/>
        <end position="430"/>
    </location>
</feature>
<dbReference type="SMART" id="SM00355">
    <property type="entry name" value="ZnF_C2H2"/>
    <property type="match status" value="2"/>
</dbReference>
<dbReference type="AlphaFoldDB" id="A0A1L7XBP1"/>
<dbReference type="EMBL" id="FJOG01000020">
    <property type="protein sequence ID" value="CZR62443.1"/>
    <property type="molecule type" value="Genomic_DNA"/>
</dbReference>
<keyword evidence="11" id="KW-1185">Reference proteome</keyword>
<evidence type="ECO:0000256" key="5">
    <source>
        <dbReference type="ARBA" id="ARBA00022833"/>
    </source>
</evidence>
<dbReference type="InterPro" id="IPR007219">
    <property type="entry name" value="XnlR_reg_dom"/>
</dbReference>
<feature type="compositionally biased region" description="Basic residues" evidence="8">
    <location>
        <begin position="280"/>
        <end position="289"/>
    </location>
</feature>
<evidence type="ECO:0000256" key="3">
    <source>
        <dbReference type="ARBA" id="ARBA00022737"/>
    </source>
</evidence>
<dbReference type="GO" id="GO:0008270">
    <property type="term" value="F:zinc ion binding"/>
    <property type="evidence" value="ECO:0007669"/>
    <property type="project" value="UniProtKB-KW"/>
</dbReference>
<evidence type="ECO:0000256" key="7">
    <source>
        <dbReference type="PROSITE-ProRule" id="PRU00042"/>
    </source>
</evidence>
<dbReference type="PANTHER" id="PTHR40626:SF12">
    <property type="entry name" value="RFEC"/>
    <property type="match status" value="1"/>
</dbReference>
<evidence type="ECO:0000256" key="8">
    <source>
        <dbReference type="SAM" id="MobiDB-lite"/>
    </source>
</evidence>
<evidence type="ECO:0000256" key="2">
    <source>
        <dbReference type="ARBA" id="ARBA00022723"/>
    </source>
</evidence>
<feature type="compositionally biased region" description="Polar residues" evidence="8">
    <location>
        <begin position="392"/>
        <end position="409"/>
    </location>
</feature>